<dbReference type="InterPro" id="IPR011992">
    <property type="entry name" value="EF-hand-dom_pair"/>
</dbReference>
<feature type="domain" description="EF-hand" evidence="2">
    <location>
        <begin position="464"/>
        <end position="499"/>
    </location>
</feature>
<gene>
    <name evidence="3" type="ORF">JXQ802_LOCUS27188</name>
</gene>
<dbReference type="InterPro" id="IPR002048">
    <property type="entry name" value="EF_hand_dom"/>
</dbReference>
<keyword evidence="4" id="KW-1185">Reference proteome</keyword>
<evidence type="ECO:0000313" key="4">
    <source>
        <dbReference type="Proteomes" id="UP000663870"/>
    </source>
</evidence>
<dbReference type="SMART" id="SM00054">
    <property type="entry name" value="EFh"/>
    <property type="match status" value="2"/>
</dbReference>
<evidence type="ECO:0000313" key="3">
    <source>
        <dbReference type="EMBL" id="CAF1255093.1"/>
    </source>
</evidence>
<keyword evidence="1" id="KW-0106">Calcium</keyword>
<name>A0A815AB55_9BILA</name>
<dbReference type="PROSITE" id="PS00018">
    <property type="entry name" value="EF_HAND_1"/>
    <property type="match status" value="2"/>
</dbReference>
<dbReference type="EMBL" id="CAJNOL010000977">
    <property type="protein sequence ID" value="CAF1255093.1"/>
    <property type="molecule type" value="Genomic_DNA"/>
</dbReference>
<dbReference type="Proteomes" id="UP000663870">
    <property type="component" value="Unassembled WGS sequence"/>
</dbReference>
<dbReference type="Pfam" id="PF13202">
    <property type="entry name" value="EF-hand_5"/>
    <property type="match status" value="1"/>
</dbReference>
<protein>
    <recommendedName>
        <fullName evidence="2">EF-hand domain-containing protein</fullName>
    </recommendedName>
</protein>
<evidence type="ECO:0000256" key="1">
    <source>
        <dbReference type="ARBA" id="ARBA00022837"/>
    </source>
</evidence>
<reference evidence="3" key="1">
    <citation type="submission" date="2021-02" db="EMBL/GenBank/DDBJ databases">
        <authorList>
            <person name="Nowell W R."/>
        </authorList>
    </citation>
    <scope>NUCLEOTIDE SEQUENCE</scope>
</reference>
<dbReference type="PROSITE" id="PS50222">
    <property type="entry name" value="EF_HAND_2"/>
    <property type="match status" value="2"/>
</dbReference>
<proteinExistence type="predicted"/>
<accession>A0A815AB55</accession>
<comment type="caution">
    <text evidence="3">The sequence shown here is derived from an EMBL/GenBank/DDBJ whole genome shotgun (WGS) entry which is preliminary data.</text>
</comment>
<dbReference type="SUPFAM" id="SSF47473">
    <property type="entry name" value="EF-hand"/>
    <property type="match status" value="1"/>
</dbReference>
<evidence type="ECO:0000259" key="2">
    <source>
        <dbReference type="PROSITE" id="PS50222"/>
    </source>
</evidence>
<organism evidence="3 4">
    <name type="scientific">Rotaria sordida</name>
    <dbReference type="NCBI Taxonomy" id="392033"/>
    <lineage>
        <taxon>Eukaryota</taxon>
        <taxon>Metazoa</taxon>
        <taxon>Spiralia</taxon>
        <taxon>Gnathifera</taxon>
        <taxon>Rotifera</taxon>
        <taxon>Eurotatoria</taxon>
        <taxon>Bdelloidea</taxon>
        <taxon>Philodinida</taxon>
        <taxon>Philodinidae</taxon>
        <taxon>Rotaria</taxon>
    </lineage>
</organism>
<dbReference type="AlphaFoldDB" id="A0A815AB55"/>
<feature type="domain" description="EF-hand" evidence="2">
    <location>
        <begin position="1"/>
        <end position="32"/>
    </location>
</feature>
<sequence>MADVLFDRADLNRDQRLDINEFRNLLAQNLGVGANMYTGNVVDEGRYPTGSYETSSTGAYGDINAGIGGYAGLASTNITGIGNTSDNISYSSYEPASYASSIGGITGGFDANVTNDGDGANAAAGGGTSLSTFEGNNTQQQQVSQYAANSQGLYQDPNPQIIRRPAQGGQVTYTQNIKIRFLQPPAIPPPGPLIIKEVRAPQPPPPPPLVVRQRAPPLPTPPPLVLRERPPPIPASAAAQTVIRKLPALPIPPRSVVIERLPALPPKPRDIIIERWVPYGAMTKRKTIIQRAESIKPYPKPRNIIIQYEAPQVRVVRQFQRLGITPENPQEYVQRYGTSLLDAQTLLQQARTAGVVEDISPPTNIGTATAVAGASSSSYNADFVSANSGIETAGPAGSTSAFDSSNYAGQQVGAGFSGYESVQGGSIGGLVSPYEANSFSSQGIAAYSDSNPSGYQNYNISTGSNIDLANAAFKTADLNKDGSLDSNEFRQFISSRNQTLIDLMNSKEKKKGKIYIRQ</sequence>
<dbReference type="GO" id="GO:0005509">
    <property type="term" value="F:calcium ion binding"/>
    <property type="evidence" value="ECO:0007669"/>
    <property type="project" value="InterPro"/>
</dbReference>
<dbReference type="InterPro" id="IPR018247">
    <property type="entry name" value="EF_Hand_1_Ca_BS"/>
</dbReference>